<dbReference type="Proteomes" id="UP000195321">
    <property type="component" value="Unassembled WGS sequence"/>
</dbReference>
<organism evidence="1 2">
    <name type="scientific">Bacillus pseudomycoides</name>
    <dbReference type="NCBI Taxonomy" id="64104"/>
    <lineage>
        <taxon>Bacteria</taxon>
        <taxon>Bacillati</taxon>
        <taxon>Bacillota</taxon>
        <taxon>Bacilli</taxon>
        <taxon>Bacillales</taxon>
        <taxon>Bacillaceae</taxon>
        <taxon>Bacillus</taxon>
        <taxon>Bacillus cereus group</taxon>
    </lineage>
</organism>
<dbReference type="EMBL" id="MWPX01000098">
    <property type="protein sequence ID" value="OUM45805.1"/>
    <property type="molecule type" value="Genomic_DNA"/>
</dbReference>
<dbReference type="RefSeq" id="WP_077294040.1">
    <property type="nucleotide sequence ID" value="NZ_CP189809.1"/>
</dbReference>
<accession>A0A1Y3M5U9</accession>
<name>A0A1Y3M5U9_9BACI</name>
<dbReference type="AlphaFoldDB" id="A0A1Y3M5U9"/>
<evidence type="ECO:0000313" key="2">
    <source>
        <dbReference type="Proteomes" id="UP000195321"/>
    </source>
</evidence>
<protein>
    <submittedName>
        <fullName evidence="1">Uncharacterized protein</fullName>
    </submittedName>
</protein>
<evidence type="ECO:0000313" key="1">
    <source>
        <dbReference type="EMBL" id="OUM45805.1"/>
    </source>
</evidence>
<proteinExistence type="predicted"/>
<sequence length="109" mass="12458">MYKKQYHSLMSNEEIQEQIFSFLHQLRIPGVYEVGGLGACTLISRKALQAGVNFSTIKNLSFWGEDRHFCIRAVALGFDLYVDTHHPAYHIYRSSDIKGVEAFKNSSMV</sequence>
<reference evidence="1 2" key="1">
    <citation type="submission" date="2017-02" db="EMBL/GenBank/DDBJ databases">
        <title>Bacillus pseudomycoides isolate FSL K6-0042.</title>
        <authorList>
            <person name="Kovac J."/>
        </authorList>
    </citation>
    <scope>NUCLEOTIDE SEQUENCE [LARGE SCALE GENOMIC DNA]</scope>
    <source>
        <strain evidence="1 2">FSL K6-0042</strain>
    </source>
</reference>
<gene>
    <name evidence="1" type="ORF">BW425_27400</name>
</gene>
<comment type="caution">
    <text evidence="1">The sequence shown here is derived from an EMBL/GenBank/DDBJ whole genome shotgun (WGS) entry which is preliminary data.</text>
</comment>
<dbReference type="Gene3D" id="3.90.550.10">
    <property type="entry name" value="Spore Coat Polysaccharide Biosynthesis Protein SpsA, Chain A"/>
    <property type="match status" value="1"/>
</dbReference>
<dbReference type="SUPFAM" id="SSF53448">
    <property type="entry name" value="Nucleotide-diphospho-sugar transferases"/>
    <property type="match status" value="1"/>
</dbReference>
<dbReference type="InterPro" id="IPR029044">
    <property type="entry name" value="Nucleotide-diphossugar_trans"/>
</dbReference>